<dbReference type="Gene3D" id="3.30.565.10">
    <property type="entry name" value="Histidine kinase-like ATPase, C-terminal domain"/>
    <property type="match status" value="1"/>
</dbReference>
<comment type="caution">
    <text evidence="2">The sequence shown here is derived from an EMBL/GenBank/DDBJ whole genome shotgun (WGS) entry which is preliminary data.</text>
</comment>
<gene>
    <name evidence="2" type="ORF">J2S07_001968</name>
</gene>
<proteinExistence type="predicted"/>
<organism evidence="2 3">
    <name type="scientific">Anoxybacillus andreesenii</name>
    <dbReference type="NCBI Taxonomy" id="1325932"/>
    <lineage>
        <taxon>Bacteria</taxon>
        <taxon>Bacillati</taxon>
        <taxon>Bacillota</taxon>
        <taxon>Bacilli</taxon>
        <taxon>Bacillales</taxon>
        <taxon>Anoxybacillaceae</taxon>
        <taxon>Anoxybacillus</taxon>
    </lineage>
</organism>
<dbReference type="InterPro" id="IPR003594">
    <property type="entry name" value="HATPase_dom"/>
</dbReference>
<dbReference type="Pfam" id="PF13581">
    <property type="entry name" value="HATPase_c_2"/>
    <property type="match status" value="1"/>
</dbReference>
<dbReference type="InterPro" id="IPR036890">
    <property type="entry name" value="HATPase_C_sf"/>
</dbReference>
<name>A0ABT9V3Y5_9BACL</name>
<evidence type="ECO:0000313" key="3">
    <source>
        <dbReference type="Proteomes" id="UP001231362"/>
    </source>
</evidence>
<dbReference type="EMBL" id="JAUSTU010000008">
    <property type="protein sequence ID" value="MDQ0155663.1"/>
    <property type="molecule type" value="Genomic_DNA"/>
</dbReference>
<evidence type="ECO:0000313" key="2">
    <source>
        <dbReference type="EMBL" id="MDQ0155663.1"/>
    </source>
</evidence>
<dbReference type="RefSeq" id="WP_307150194.1">
    <property type="nucleotide sequence ID" value="NZ_JAUSTU010000008.1"/>
</dbReference>
<accession>A0ABT9V3Y5</accession>
<dbReference type="Proteomes" id="UP001231362">
    <property type="component" value="Unassembled WGS sequence"/>
</dbReference>
<reference evidence="2 3" key="1">
    <citation type="submission" date="2023-07" db="EMBL/GenBank/DDBJ databases">
        <title>Genomic Encyclopedia of Type Strains, Phase IV (KMG-IV): sequencing the most valuable type-strain genomes for metagenomic binning, comparative biology and taxonomic classification.</title>
        <authorList>
            <person name="Goeker M."/>
        </authorList>
    </citation>
    <scope>NUCLEOTIDE SEQUENCE [LARGE SCALE GENOMIC DNA]</scope>
    <source>
        <strain evidence="2 3">DSM 23948</strain>
    </source>
</reference>
<protein>
    <submittedName>
        <fullName evidence="2">Anti-sigma regulatory factor (Ser/Thr protein kinase)</fullName>
    </submittedName>
</protein>
<sequence>MIICHIDRLLRNSISSTVDQILNQIAYCSCPYENSSECIIYNIKLALWEVFTNFLCHGSDSSCSDIRVAIDESDSEILIQVTSIGNEFEWEDYLDNECPNVHEVRGRGLYILQQICHHFSYEQNGQVAKMIFKK</sequence>
<evidence type="ECO:0000259" key="1">
    <source>
        <dbReference type="Pfam" id="PF13581"/>
    </source>
</evidence>
<feature type="domain" description="Histidine kinase/HSP90-like ATPase" evidence="1">
    <location>
        <begin position="38"/>
        <end position="131"/>
    </location>
</feature>
<keyword evidence="3" id="KW-1185">Reference proteome</keyword>